<proteinExistence type="predicted"/>
<keyword evidence="3" id="KW-0732">Signal</keyword>
<protein>
    <submittedName>
        <fullName evidence="5">Oidioi.mRNA.OKI2018_I69.PAR.g13019.t1.cds</fullName>
    </submittedName>
</protein>
<feature type="domain" description="TIL" evidence="4">
    <location>
        <begin position="20"/>
        <end position="74"/>
    </location>
</feature>
<feature type="domain" description="TIL" evidence="4">
    <location>
        <begin position="213"/>
        <end position="267"/>
    </location>
</feature>
<dbReference type="PANTHER" id="PTHR23259:SF70">
    <property type="entry name" value="ACCESSORY GLAND PROTEIN ACP62F-RELATED"/>
    <property type="match status" value="1"/>
</dbReference>
<evidence type="ECO:0000259" key="4">
    <source>
        <dbReference type="Pfam" id="PF01826"/>
    </source>
</evidence>
<sequence>MKILVGSLLGIAIGESEPACLPNSSYNECGTACPSVCGIPDADFCIEVCVPGCFCDRGFILDEKDGVCISEDDCNTNGTVTIPPLPEECPGDQVFQTSCCSTQGCSEDFPVLCHSILPGGTCPRMCVCPDDKLWDDKNQICVEESECPKECPPGLEMKKACCSQQTCDNDPVLCLDLPPGGECPEMCTCPDQSQTYDKESQTCVSRDECPKTCGENEDWNDCGTACPPVCGEPAPAFCIEMCISGCECEKGFIRDGKGGNCIPEDSCPAESEQSCPNNEHFVDCVEECGPQCSFPRPVCDQRPPGVPCDGGCTCDDGFLRDEAGNCQSEDKCPSEICPENEVWSPCDRTCEDTCENPDFSKVCRPIACGKAMCTCAYGYARNEGGLCISKKKCAALAEEQEMLDFEGEEFPGLEESKKCDPSTLPFASRYNFKKKPVKPGKNIKLTCKDAKKNPKKTKFVKCKVAKDESGNKLGAYFALNGDVHEFYDDCPAGCSLDQKESLIFLAPVWKQIATSSAQRASASSLASQETETELGQRTLSNAFAKRRKEKEFAHGNSKRTMISSKRNLEMIHQRNAFDFLNSVVRYSQK</sequence>
<evidence type="ECO:0000256" key="2">
    <source>
        <dbReference type="ARBA" id="ARBA00023157"/>
    </source>
</evidence>
<keyword evidence="2" id="KW-1015">Disulfide bond</keyword>
<dbReference type="Proteomes" id="UP001158576">
    <property type="component" value="Chromosome PAR"/>
</dbReference>
<evidence type="ECO:0000313" key="6">
    <source>
        <dbReference type="Proteomes" id="UP001158576"/>
    </source>
</evidence>
<evidence type="ECO:0000256" key="3">
    <source>
        <dbReference type="SAM" id="SignalP"/>
    </source>
</evidence>
<evidence type="ECO:0000256" key="1">
    <source>
        <dbReference type="ARBA" id="ARBA00022690"/>
    </source>
</evidence>
<organism evidence="5 6">
    <name type="scientific">Oikopleura dioica</name>
    <name type="common">Tunicate</name>
    <dbReference type="NCBI Taxonomy" id="34765"/>
    <lineage>
        <taxon>Eukaryota</taxon>
        <taxon>Metazoa</taxon>
        <taxon>Chordata</taxon>
        <taxon>Tunicata</taxon>
        <taxon>Appendicularia</taxon>
        <taxon>Copelata</taxon>
        <taxon>Oikopleuridae</taxon>
        <taxon>Oikopleura</taxon>
    </lineage>
</organism>
<keyword evidence="1" id="KW-0646">Protease inhibitor</keyword>
<reference evidence="5 6" key="1">
    <citation type="submission" date="2021-04" db="EMBL/GenBank/DDBJ databases">
        <authorList>
            <person name="Bliznina A."/>
        </authorList>
    </citation>
    <scope>NUCLEOTIDE SEQUENCE [LARGE SCALE GENOMIC DNA]</scope>
</reference>
<feature type="signal peptide" evidence="3">
    <location>
        <begin position="1"/>
        <end position="18"/>
    </location>
</feature>
<dbReference type="SUPFAM" id="SSF57567">
    <property type="entry name" value="Serine protease inhibitors"/>
    <property type="match status" value="4"/>
</dbReference>
<dbReference type="Pfam" id="PF01826">
    <property type="entry name" value="TIL"/>
    <property type="match status" value="4"/>
</dbReference>
<dbReference type="CDD" id="cd19941">
    <property type="entry name" value="TIL"/>
    <property type="match status" value="4"/>
</dbReference>
<feature type="domain" description="TIL" evidence="4">
    <location>
        <begin position="275"/>
        <end position="332"/>
    </location>
</feature>
<dbReference type="EMBL" id="OU015568">
    <property type="protein sequence ID" value="CAG5091378.1"/>
    <property type="molecule type" value="Genomic_DNA"/>
</dbReference>
<feature type="chain" id="PRO_5046176671" evidence="3">
    <location>
        <begin position="19"/>
        <end position="589"/>
    </location>
</feature>
<name>A0ABN7SAL9_OIKDI</name>
<accession>A0ABN7SAL9</accession>
<dbReference type="InterPro" id="IPR002919">
    <property type="entry name" value="TIL_dom"/>
</dbReference>
<dbReference type="Gene3D" id="2.10.25.10">
    <property type="entry name" value="Laminin"/>
    <property type="match status" value="4"/>
</dbReference>
<dbReference type="PANTHER" id="PTHR23259">
    <property type="entry name" value="RIDDLE"/>
    <property type="match status" value="1"/>
</dbReference>
<gene>
    <name evidence="5" type="ORF">OKIOD_LOCUS4577</name>
</gene>
<evidence type="ECO:0000313" key="5">
    <source>
        <dbReference type="EMBL" id="CAG5091378.1"/>
    </source>
</evidence>
<feature type="domain" description="TIL" evidence="4">
    <location>
        <begin position="337"/>
        <end position="393"/>
    </location>
</feature>
<dbReference type="InterPro" id="IPR036084">
    <property type="entry name" value="Ser_inhib-like_sf"/>
</dbReference>
<dbReference type="InterPro" id="IPR051368">
    <property type="entry name" value="SerProtInhib-TIL_Domain"/>
</dbReference>
<keyword evidence="6" id="KW-1185">Reference proteome</keyword>